<feature type="domain" description="GGDEF" evidence="3">
    <location>
        <begin position="417"/>
        <end position="557"/>
    </location>
</feature>
<feature type="transmembrane region" description="Helical" evidence="2">
    <location>
        <begin position="201"/>
        <end position="223"/>
    </location>
</feature>
<dbReference type="SMART" id="SM00267">
    <property type="entry name" value="GGDEF"/>
    <property type="match status" value="1"/>
</dbReference>
<dbReference type="Gene3D" id="3.30.70.270">
    <property type="match status" value="1"/>
</dbReference>
<dbReference type="Pfam" id="PF00990">
    <property type="entry name" value="GGDEF"/>
    <property type="match status" value="1"/>
</dbReference>
<dbReference type="RefSeq" id="WP_161934841.1">
    <property type="nucleotide sequence ID" value="NZ_FAOZ01000025.1"/>
</dbReference>
<keyword evidence="2" id="KW-1133">Transmembrane helix</keyword>
<accession>A0A0S4QVS6</accession>
<sequence>MTDGGIETRGDRTPSAGRVRGVRARPVTDRTFHILLALVTALFVPAAAGQLAFSGQPRLVAQATALFVCGVASTVFAVIGIARTRGIGRRWRVLVAAGPLSALPSAVEWTRQYSSGDPLELQLTPSESLFLIAPLLTVAGLICVPARTGDGPTRAPPDSGWWPRYSHAVIALDSLMIILSILMIAWFAVLRDITHSRISGTSFVIAVTFVVVLALPVVVLVLVATFRRPRNGRAVALLGAGLVVLAASETVLVQLSLPDPDGAEGSMPTWLGAAAGPLLVALAMIAPERDSRPPAPAVACPTASRFLWSGQEVRHWLHAYLPYLPLSVAAALVLASALRDGGLYGLPLYLAICLAMLVSLRQIVIIAENRRLVSDVRRAHQRLEYQAHHDGLTGLANRVLFTRELEKAVTAHRRHGTPVVVLFCDIDHFKTVNDTYGHSAGDELLRTVAARLHTAIRDGDLAARLGGDEFAVLLTGTSTDASPHTVGEQCARRIAIGMLRPITLAGRPARIQISIGLAIADGRQPSTSAEQILHQADTRMYDAKRRRAKPRRRTLAI</sequence>
<dbReference type="FunFam" id="3.30.70.270:FF:000001">
    <property type="entry name" value="Diguanylate cyclase domain protein"/>
    <property type="match status" value="1"/>
</dbReference>
<feature type="transmembrane region" description="Helical" evidence="2">
    <location>
        <begin position="344"/>
        <end position="367"/>
    </location>
</feature>
<feature type="region of interest" description="Disordered" evidence="1">
    <location>
        <begin position="1"/>
        <end position="22"/>
    </location>
</feature>
<feature type="transmembrane region" description="Helical" evidence="2">
    <location>
        <begin position="320"/>
        <end position="338"/>
    </location>
</feature>
<gene>
    <name evidence="4" type="ORF">Ga0074812_12589</name>
</gene>
<proteinExistence type="predicted"/>
<reference evidence="5" key="1">
    <citation type="submission" date="2015-11" db="EMBL/GenBank/DDBJ databases">
        <authorList>
            <person name="Varghese N."/>
        </authorList>
    </citation>
    <scope>NUCLEOTIDE SEQUENCE [LARGE SCALE GENOMIC DNA]</scope>
    <source>
        <strain evidence="5">DSM 45899</strain>
    </source>
</reference>
<dbReference type="InterPro" id="IPR043128">
    <property type="entry name" value="Rev_trsase/Diguanyl_cyclase"/>
</dbReference>
<feature type="compositionally biased region" description="Basic and acidic residues" evidence="1">
    <location>
        <begin position="1"/>
        <end position="12"/>
    </location>
</feature>
<dbReference type="InterPro" id="IPR052163">
    <property type="entry name" value="DGC-Regulatory_Protein"/>
</dbReference>
<dbReference type="PANTHER" id="PTHR46663">
    <property type="entry name" value="DIGUANYLATE CYCLASE DGCT-RELATED"/>
    <property type="match status" value="1"/>
</dbReference>
<dbReference type="InterPro" id="IPR000160">
    <property type="entry name" value="GGDEF_dom"/>
</dbReference>
<feature type="transmembrane region" description="Helical" evidence="2">
    <location>
        <begin position="32"/>
        <end position="53"/>
    </location>
</feature>
<dbReference type="AlphaFoldDB" id="A0A0S4QVS6"/>
<dbReference type="PANTHER" id="PTHR46663:SF4">
    <property type="entry name" value="DIGUANYLATE CYCLASE DGCT-RELATED"/>
    <property type="match status" value="1"/>
</dbReference>
<dbReference type="NCBIfam" id="TIGR00254">
    <property type="entry name" value="GGDEF"/>
    <property type="match status" value="1"/>
</dbReference>
<keyword evidence="2" id="KW-0812">Transmembrane</keyword>
<feature type="transmembrane region" description="Helical" evidence="2">
    <location>
        <begin position="235"/>
        <end position="257"/>
    </location>
</feature>
<evidence type="ECO:0000313" key="5">
    <source>
        <dbReference type="Proteomes" id="UP000198802"/>
    </source>
</evidence>
<feature type="transmembrane region" description="Helical" evidence="2">
    <location>
        <begin position="269"/>
        <end position="286"/>
    </location>
</feature>
<protein>
    <submittedName>
        <fullName evidence="4">Diguanylate cyclase (GGDEF) domain-containing protein</fullName>
    </submittedName>
</protein>
<dbReference type="SUPFAM" id="SSF55073">
    <property type="entry name" value="Nucleotide cyclase"/>
    <property type="match status" value="1"/>
</dbReference>
<evidence type="ECO:0000256" key="2">
    <source>
        <dbReference type="SAM" id="Phobius"/>
    </source>
</evidence>
<dbReference type="EMBL" id="FAOZ01000025">
    <property type="protein sequence ID" value="CUU59198.1"/>
    <property type="molecule type" value="Genomic_DNA"/>
</dbReference>
<dbReference type="CDD" id="cd01949">
    <property type="entry name" value="GGDEF"/>
    <property type="match status" value="1"/>
</dbReference>
<evidence type="ECO:0000256" key="1">
    <source>
        <dbReference type="SAM" id="MobiDB-lite"/>
    </source>
</evidence>
<dbReference type="Proteomes" id="UP000198802">
    <property type="component" value="Unassembled WGS sequence"/>
</dbReference>
<keyword evidence="2" id="KW-0472">Membrane</keyword>
<feature type="transmembrane region" description="Helical" evidence="2">
    <location>
        <begin position="59"/>
        <end position="79"/>
    </location>
</feature>
<keyword evidence="5" id="KW-1185">Reference proteome</keyword>
<evidence type="ECO:0000259" key="3">
    <source>
        <dbReference type="PROSITE" id="PS50887"/>
    </source>
</evidence>
<name>A0A0S4QVS6_9ACTN</name>
<dbReference type="PROSITE" id="PS50887">
    <property type="entry name" value="GGDEF"/>
    <property type="match status" value="1"/>
</dbReference>
<organism evidence="4 5">
    <name type="scientific">Parafrankia irregularis</name>
    <dbReference type="NCBI Taxonomy" id="795642"/>
    <lineage>
        <taxon>Bacteria</taxon>
        <taxon>Bacillati</taxon>
        <taxon>Actinomycetota</taxon>
        <taxon>Actinomycetes</taxon>
        <taxon>Frankiales</taxon>
        <taxon>Frankiaceae</taxon>
        <taxon>Parafrankia</taxon>
    </lineage>
</organism>
<evidence type="ECO:0000313" key="4">
    <source>
        <dbReference type="EMBL" id="CUU59198.1"/>
    </source>
</evidence>
<dbReference type="InterPro" id="IPR029787">
    <property type="entry name" value="Nucleotide_cyclase"/>
</dbReference>
<feature type="transmembrane region" description="Helical" evidence="2">
    <location>
        <begin position="168"/>
        <end position="189"/>
    </location>
</feature>